<dbReference type="PROSITE" id="PS50941">
    <property type="entry name" value="CHIT_BIND_I_2"/>
    <property type="match status" value="2"/>
</dbReference>
<keyword evidence="18" id="KW-1185">Reference proteome</keyword>
<name>A0A8H6UJ22_9EURO</name>
<comment type="caution">
    <text evidence="11">Lacks conserved residue(s) required for the propagation of feature annotation.</text>
</comment>
<organism evidence="17 18">
    <name type="scientific">Aspergillus hiratsukae</name>
    <dbReference type="NCBI Taxonomy" id="1194566"/>
    <lineage>
        <taxon>Eukaryota</taxon>
        <taxon>Fungi</taxon>
        <taxon>Dikarya</taxon>
        <taxon>Ascomycota</taxon>
        <taxon>Pezizomycotina</taxon>
        <taxon>Eurotiomycetes</taxon>
        <taxon>Eurotiomycetidae</taxon>
        <taxon>Eurotiales</taxon>
        <taxon>Aspergillaceae</taxon>
        <taxon>Aspergillus</taxon>
        <taxon>Aspergillus subgen. Fumigati</taxon>
    </lineage>
</organism>
<evidence type="ECO:0000256" key="3">
    <source>
        <dbReference type="ARBA" id="ARBA00012729"/>
    </source>
</evidence>
<dbReference type="PROSITE" id="PS51910">
    <property type="entry name" value="GH18_2"/>
    <property type="match status" value="1"/>
</dbReference>
<feature type="domain" description="Chitin-binding type-1" evidence="15">
    <location>
        <begin position="122"/>
        <end position="165"/>
    </location>
</feature>
<dbReference type="PROSITE" id="PS00026">
    <property type="entry name" value="CHIT_BIND_I_1"/>
    <property type="match status" value="1"/>
</dbReference>
<keyword evidence="9 12" id="KW-0326">Glycosidase</keyword>
<evidence type="ECO:0000256" key="2">
    <source>
        <dbReference type="ARBA" id="ARBA00008682"/>
    </source>
</evidence>
<evidence type="ECO:0000259" key="15">
    <source>
        <dbReference type="PROSITE" id="PS50941"/>
    </source>
</evidence>
<evidence type="ECO:0000256" key="4">
    <source>
        <dbReference type="ARBA" id="ARBA00022669"/>
    </source>
</evidence>
<dbReference type="CDD" id="cd06921">
    <property type="entry name" value="ChtBD1_GH19_hevein"/>
    <property type="match status" value="1"/>
</dbReference>
<keyword evidence="10" id="KW-0624">Polysaccharide degradation</keyword>
<keyword evidence="14" id="KW-0472">Membrane</keyword>
<gene>
    <name evidence="17" type="ORF">CNMCM5793_004683</name>
</gene>
<keyword evidence="5 12" id="KW-0378">Hydrolase</keyword>
<dbReference type="GO" id="GO:0000272">
    <property type="term" value="P:polysaccharide catabolic process"/>
    <property type="evidence" value="ECO:0007669"/>
    <property type="project" value="UniProtKB-KW"/>
</dbReference>
<dbReference type="InterPro" id="IPR018371">
    <property type="entry name" value="Chitin-binding_1_CS"/>
</dbReference>
<dbReference type="InterPro" id="IPR029070">
    <property type="entry name" value="Chitinase_insertion_sf"/>
</dbReference>
<dbReference type="PANTHER" id="PTHR47700:SF2">
    <property type="entry name" value="CHITINASE"/>
    <property type="match status" value="1"/>
</dbReference>
<keyword evidence="11" id="KW-1015">Disulfide bond</keyword>
<dbReference type="SMART" id="SM00270">
    <property type="entry name" value="ChtBD1"/>
    <property type="match status" value="2"/>
</dbReference>
<feature type="domain" description="GH18" evidence="16">
    <location>
        <begin position="177"/>
        <end position="543"/>
    </location>
</feature>
<evidence type="ECO:0000256" key="6">
    <source>
        <dbReference type="ARBA" id="ARBA00023024"/>
    </source>
</evidence>
<keyword evidence="7" id="KW-0843">Virulence</keyword>
<feature type="disulfide bond" evidence="11">
    <location>
        <begin position="115"/>
        <end position="119"/>
    </location>
</feature>
<dbReference type="EC" id="3.2.1.14" evidence="3"/>
<keyword evidence="8" id="KW-0119">Carbohydrate metabolism</keyword>
<dbReference type="SUPFAM" id="SSF51445">
    <property type="entry name" value="(Trans)glycosidases"/>
    <property type="match status" value="1"/>
</dbReference>
<feature type="domain" description="Chitin-binding type-1" evidence="15">
    <location>
        <begin position="83"/>
        <end position="121"/>
    </location>
</feature>
<evidence type="ECO:0000256" key="1">
    <source>
        <dbReference type="ARBA" id="ARBA00000822"/>
    </source>
</evidence>
<evidence type="ECO:0000256" key="9">
    <source>
        <dbReference type="ARBA" id="ARBA00023295"/>
    </source>
</evidence>
<dbReference type="Gene3D" id="3.30.60.10">
    <property type="entry name" value="Endochitinase-like"/>
    <property type="match status" value="2"/>
</dbReference>
<feature type="disulfide bond" evidence="11">
    <location>
        <begin position="92"/>
        <end position="104"/>
    </location>
</feature>
<evidence type="ECO:0000256" key="8">
    <source>
        <dbReference type="ARBA" id="ARBA00023277"/>
    </source>
</evidence>
<accession>A0A8H6UJ22</accession>
<dbReference type="GO" id="GO:0008843">
    <property type="term" value="F:endochitinase activity"/>
    <property type="evidence" value="ECO:0007669"/>
    <property type="project" value="UniProtKB-EC"/>
</dbReference>
<dbReference type="GO" id="GO:0008061">
    <property type="term" value="F:chitin binding"/>
    <property type="evidence" value="ECO:0007669"/>
    <property type="project" value="UniProtKB-UniRule"/>
</dbReference>
<evidence type="ECO:0000256" key="7">
    <source>
        <dbReference type="ARBA" id="ARBA00023026"/>
    </source>
</evidence>
<reference evidence="17" key="1">
    <citation type="submission" date="2020-06" db="EMBL/GenBank/DDBJ databases">
        <title>Draft genome sequences of strains closely related to Aspergillus parafelis and Aspergillus hiratsukae.</title>
        <authorList>
            <person name="Dos Santos R.A.C."/>
            <person name="Rivero-Menendez O."/>
            <person name="Steenwyk J.L."/>
            <person name="Mead M.E."/>
            <person name="Goldman G.H."/>
            <person name="Alastruey-Izquierdo A."/>
            <person name="Rokas A."/>
        </authorList>
    </citation>
    <scope>NUCLEOTIDE SEQUENCE</scope>
    <source>
        <strain evidence="17">CNM-CM5793</strain>
    </source>
</reference>
<comment type="catalytic activity">
    <reaction evidence="1">
        <text>Random endo-hydrolysis of N-acetyl-beta-D-glucosaminide (1-&gt;4)-beta-linkages in chitin and chitodextrins.</text>
        <dbReference type="EC" id="3.2.1.14"/>
    </reaction>
</comment>
<dbReference type="InterPro" id="IPR017853">
    <property type="entry name" value="GH"/>
</dbReference>
<dbReference type="PROSITE" id="PS01095">
    <property type="entry name" value="GH18_1"/>
    <property type="match status" value="1"/>
</dbReference>
<feature type="disulfide bond" evidence="11">
    <location>
        <begin position="136"/>
        <end position="148"/>
    </location>
</feature>
<dbReference type="Gene3D" id="3.10.50.10">
    <property type="match status" value="1"/>
</dbReference>
<evidence type="ECO:0000313" key="18">
    <source>
        <dbReference type="Proteomes" id="UP000630445"/>
    </source>
</evidence>
<feature type="disulfide bond" evidence="11">
    <location>
        <begin position="141"/>
        <end position="155"/>
    </location>
</feature>
<keyword evidence="6" id="KW-0146">Chitin degradation</keyword>
<dbReference type="Pfam" id="PF00187">
    <property type="entry name" value="Chitin_bind_1"/>
    <property type="match status" value="1"/>
</dbReference>
<dbReference type="PANTHER" id="PTHR47700">
    <property type="entry name" value="V CHITINASE, PUTATIVE (AFU_ORTHOLOGUE AFUA_6G13720)-RELATED"/>
    <property type="match status" value="1"/>
</dbReference>
<dbReference type="GO" id="GO:0006032">
    <property type="term" value="P:chitin catabolic process"/>
    <property type="evidence" value="ECO:0007669"/>
    <property type="project" value="UniProtKB-KW"/>
</dbReference>
<evidence type="ECO:0000313" key="17">
    <source>
        <dbReference type="EMBL" id="KAF7131458.1"/>
    </source>
</evidence>
<keyword evidence="14" id="KW-1133">Transmembrane helix</keyword>
<dbReference type="InterPro" id="IPR001579">
    <property type="entry name" value="Glyco_hydro_18_chit_AS"/>
</dbReference>
<dbReference type="SUPFAM" id="SSF57016">
    <property type="entry name" value="Plant lectins/antimicrobial peptides"/>
    <property type="match status" value="2"/>
</dbReference>
<dbReference type="SMART" id="SM00636">
    <property type="entry name" value="Glyco_18"/>
    <property type="match status" value="1"/>
</dbReference>
<dbReference type="InterPro" id="IPR011583">
    <property type="entry name" value="Chitinase_II/V-like_cat"/>
</dbReference>
<comment type="caution">
    <text evidence="17">The sequence shown here is derived from an EMBL/GenBank/DDBJ whole genome shotgun (WGS) entry which is preliminary data.</text>
</comment>
<feature type="disulfide bond" evidence="11">
    <location>
        <begin position="159"/>
        <end position="163"/>
    </location>
</feature>
<dbReference type="InterPro" id="IPR001223">
    <property type="entry name" value="Glyco_hydro18_cat"/>
</dbReference>
<evidence type="ECO:0000256" key="14">
    <source>
        <dbReference type="SAM" id="Phobius"/>
    </source>
</evidence>
<evidence type="ECO:0000256" key="10">
    <source>
        <dbReference type="ARBA" id="ARBA00023326"/>
    </source>
</evidence>
<evidence type="ECO:0000259" key="16">
    <source>
        <dbReference type="PROSITE" id="PS51910"/>
    </source>
</evidence>
<keyword evidence="4 11" id="KW-0147">Chitin-binding</keyword>
<dbReference type="Gene3D" id="3.20.20.80">
    <property type="entry name" value="Glycosidases"/>
    <property type="match status" value="1"/>
</dbReference>
<evidence type="ECO:0000256" key="5">
    <source>
        <dbReference type="ARBA" id="ARBA00022801"/>
    </source>
</evidence>
<dbReference type="OrthoDB" id="73875at2759"/>
<dbReference type="Proteomes" id="UP000630445">
    <property type="component" value="Unassembled WGS sequence"/>
</dbReference>
<proteinExistence type="inferred from homology"/>
<dbReference type="InterPro" id="IPR001002">
    <property type="entry name" value="Chitin-bd_1"/>
</dbReference>
<feature type="disulfide bond" evidence="11">
    <location>
        <begin position="97"/>
        <end position="111"/>
    </location>
</feature>
<comment type="similarity">
    <text evidence="2">Belongs to the glycosyl hydrolase 18 family. Chitinase class V subfamily.</text>
</comment>
<evidence type="ECO:0000256" key="11">
    <source>
        <dbReference type="PROSITE-ProRule" id="PRU00261"/>
    </source>
</evidence>
<evidence type="ECO:0000256" key="12">
    <source>
        <dbReference type="RuleBase" id="RU000489"/>
    </source>
</evidence>
<keyword evidence="14" id="KW-0812">Transmembrane</keyword>
<protein>
    <recommendedName>
        <fullName evidence="3">chitinase</fullName>
        <ecNumber evidence="3">3.2.1.14</ecNumber>
    </recommendedName>
</protein>
<sequence>MLFGSWGGRWLNLLISWFLLPGIIGLCIFGFRTTADSHGLSEQLVDWEGIQELPFHLDSDTWAYQHRNHTFSRRQTVAAPQQTYTCGPGNPCGNGACCGQSGYCGFGDVYCGDGCTSNCNAKAECGQFSETGDALCPLNVCCSEWGFCGTTSDFCGTGCQSNCRTPSSPGSGGDVRNTVIGYFESWVSYNTSRRGNCALSDPTTIPVEALDGVNYAFAYIRPPTYDIVPMPGVPSDAFAKVANIKRANQNAKVWVSIGGWSFSDNETSTQAVFGDISSSLLKRAQFAAKLYQFMVQYGFDGVDIDWEYPGAPDRGGKPEDVGNFPSLLQMIKYKFQVEKKNFGISITAPSSYWYLRWFDLPDIVKYVDYINLMSYDLHGVWDSTDPIGPYVYAHTNLTEVDAALSLLWRNNIDPSKVNLGLAFYGRSFELKDPSCSTPGCPFKGPGVQGSCTKTAGILSYKEIQDIILAAGSENPVIYDPVAGVNYMVYGGTNWISFDDKTTFQQKVDFANARGLNGLFIWAVDLDDTSFTALKSVTGKDLAPTVAQNSTLSHFALDECLYLPCGSDCPVGYMTMTELSRNSNGEACPKDQKRFLCCPPWGAPSPATCSWRGSPKFCYGQCAPGEVLMTTDQCGDSSCCYTGTKAYCCPAFSGEAAVAACDASSGSTCSVDRPQMLGTIGRRGKKAFCCPEEPQFRNCSWYGDSFTCNNNRCPAGQIEVARSSEGDGSFLASCIFGRQKVFCCDPPFDGTPFLPVSLDNLFPETLPATDAPVYYEAFDGTDKTDVNPTYDNTYTDDPNAEPFAWTIMVGAEADVQSLRKRDGSHLETFDCPNPRSDDYSVQSFKAVCTVLGDDNNCEDIKIGSVRGTIIRLPEECGPDEWVRVVSFRELPDHPAPKHLEKRLPVKPKVYEIRYDYNLRNLRRDGGEIYIRLDASVHPGYWDEIVASSPTGAVKRRSPEDWREFHMDWFKHHQLAKRGFGTTDSWWVDRFNALLNRNLDYGLYQTYHFEQILYDAAKSCPPAMASLSATIAGDLSVRLDYGISLIGTLRNFDFSESYAYFNLYKLGVDTMATVQANAAFQYQSTKLQLLDQWDPFGGSYNIKGLWTIGPYFDATAQIQGSAILSGTVSAGMSIMTEERFTYMFPQSLNQFPSEDDVNPYKLQYSVKPSTSANISADGAITLTVIPSIGFQIKLDALGSNLVNTKISAAFSNDLTVRVGASTGSLCNGALYGIDYSLGVDISLENPLPGWASGAQSISVFGKDMELKPMTCMPWSSVSSKRDTTSLEGTNPSRKGLVTRANEVSDSVLFPDILGSALGCPNDKHTPTGNCQGTLTGSDALTKRNEFGPQQGGLNMTQGELHDFAKRDRKRMSFCEAYTPIVAFSLPYPPSGTMIQQAATNPFDTYGPLNPDDCDDYRFGPVATPAQSQSSNFATEHVLEWQLYRDFWQDHTEGVPDLFPDPEGSSDMLSICEYLHFWWYAQTVTFNGHSGRPVDLVATAFPGTANFRNELLLLEKNTNGLKEKIWGDESVRRDTTMMKYLNGERGYDFNDAINVCKWLIWAIDYVVEPAVSQILVTQATRIGQYLFVSSNDFLSLSQFHFSLTMFFDSDDVEAILANLALAGTRPYVPLNLGNKWRDFMFRQWDLQLNKQRALLNDWVPQIESYFQANADGHVSMGGIEVNQEVLNRVSALTEAWQDLPGVIANPFPANWEQ</sequence>
<evidence type="ECO:0000256" key="13">
    <source>
        <dbReference type="SAM" id="MobiDB-lite"/>
    </source>
</evidence>
<dbReference type="InterPro" id="IPR053214">
    <property type="entry name" value="LysM12-like"/>
</dbReference>
<dbReference type="InterPro" id="IPR036861">
    <property type="entry name" value="Endochitinase-like_sf"/>
</dbReference>
<dbReference type="EMBL" id="JACBAD010001839">
    <property type="protein sequence ID" value="KAF7131458.1"/>
    <property type="molecule type" value="Genomic_DNA"/>
</dbReference>
<feature type="transmembrane region" description="Helical" evidence="14">
    <location>
        <begin position="12"/>
        <end position="31"/>
    </location>
</feature>
<dbReference type="Pfam" id="PF00704">
    <property type="entry name" value="Glyco_hydro_18"/>
    <property type="match status" value="1"/>
</dbReference>
<dbReference type="SUPFAM" id="SSF54556">
    <property type="entry name" value="Chitinase insertion domain"/>
    <property type="match status" value="1"/>
</dbReference>
<feature type="region of interest" description="Disordered" evidence="13">
    <location>
        <begin position="1271"/>
        <end position="1291"/>
    </location>
</feature>